<comment type="caution">
    <text evidence="4">The sequence shown here is derived from an EMBL/GenBank/DDBJ whole genome shotgun (WGS) entry which is preliminary data.</text>
</comment>
<dbReference type="InterPro" id="IPR035669">
    <property type="entry name" value="SGNH_plant_lipase-like"/>
</dbReference>
<evidence type="ECO:0000256" key="2">
    <source>
        <dbReference type="ARBA" id="ARBA00022801"/>
    </source>
</evidence>
<dbReference type="InterPro" id="IPR051058">
    <property type="entry name" value="GDSL_Est/Lipase"/>
</dbReference>
<evidence type="ECO:0000313" key="5">
    <source>
        <dbReference type="Proteomes" id="UP001341840"/>
    </source>
</evidence>
<dbReference type="Gene3D" id="3.40.50.1110">
    <property type="entry name" value="SGNH hydrolase"/>
    <property type="match status" value="1"/>
</dbReference>
<keyword evidence="5" id="KW-1185">Reference proteome</keyword>
<evidence type="ECO:0000256" key="1">
    <source>
        <dbReference type="ARBA" id="ARBA00008668"/>
    </source>
</evidence>
<gene>
    <name evidence="4" type="ORF">PIB30_024313</name>
</gene>
<dbReference type="EMBL" id="JASCZI010211535">
    <property type="protein sequence ID" value="MED6194003.1"/>
    <property type="molecule type" value="Genomic_DNA"/>
</dbReference>
<dbReference type="CDD" id="cd01837">
    <property type="entry name" value="SGNH_plant_lipase_like"/>
    <property type="match status" value="1"/>
</dbReference>
<keyword evidence="3" id="KW-0442">Lipid degradation</keyword>
<evidence type="ECO:0000256" key="3">
    <source>
        <dbReference type="ARBA" id="ARBA00022963"/>
    </source>
</evidence>
<dbReference type="SUPFAM" id="SSF52266">
    <property type="entry name" value="SGNH hydrolase"/>
    <property type="match status" value="1"/>
</dbReference>
<reference evidence="4 5" key="1">
    <citation type="journal article" date="2023" name="Plants (Basel)">
        <title>Bridging the Gap: Combining Genomics and Transcriptomics Approaches to Understand Stylosanthes scabra, an Orphan Legume from the Brazilian Caatinga.</title>
        <authorList>
            <person name="Ferreira-Neto J.R.C."/>
            <person name="da Silva M.D."/>
            <person name="Binneck E."/>
            <person name="de Melo N.F."/>
            <person name="da Silva R.H."/>
            <person name="de Melo A.L.T.M."/>
            <person name="Pandolfi V."/>
            <person name="Bustamante F.O."/>
            <person name="Brasileiro-Vidal A.C."/>
            <person name="Benko-Iseppon A.M."/>
        </authorList>
    </citation>
    <scope>NUCLEOTIDE SEQUENCE [LARGE SCALE GENOMIC DNA]</scope>
    <source>
        <tissue evidence="4">Leaves</tissue>
    </source>
</reference>
<dbReference type="Proteomes" id="UP001341840">
    <property type="component" value="Unassembled WGS sequence"/>
</dbReference>
<sequence>MDLSMVESSRLLNEEGYSDPDPPVPAVFIFGDSTFDVGTNNFLLNQTKSKADMPFYGIDYPHSKPTGRFSNKYNVADCIVQLLGYKESPPPFLYLVNNDSTHFNTQILKGVNFAGGGAGILQDTGKKRFGRVISMGEQVEQFTSVCSNMSEYLNASAAENIINKSLFLISVGSNDINEFLLFNVSNSTTLLHQLQQFLPFLMDNYQTHIKNLIKLGGRKFGILGAALLGCVPDVRETYNGSCSDEINFAAQEFNAFLQLSLFDLAFDFPQQFKFSFADAYHISFAIINNPSRLRLSEVTKACCGNQTLTGGTPCSPEATVCENRNEYLFWDRHHPTNYGSQLVALNLFNGGAEYMVPTNFSMLVQL</sequence>
<dbReference type="PANTHER" id="PTHR45648">
    <property type="entry name" value="GDSL LIPASE/ACYLHYDROLASE FAMILY PROTEIN (AFU_ORTHOLOGUE AFUA_4G14700)"/>
    <property type="match status" value="1"/>
</dbReference>
<dbReference type="InterPro" id="IPR001087">
    <property type="entry name" value="GDSL"/>
</dbReference>
<dbReference type="Pfam" id="PF00657">
    <property type="entry name" value="Lipase_GDSL"/>
    <property type="match status" value="1"/>
</dbReference>
<organism evidence="4 5">
    <name type="scientific">Stylosanthes scabra</name>
    <dbReference type="NCBI Taxonomy" id="79078"/>
    <lineage>
        <taxon>Eukaryota</taxon>
        <taxon>Viridiplantae</taxon>
        <taxon>Streptophyta</taxon>
        <taxon>Embryophyta</taxon>
        <taxon>Tracheophyta</taxon>
        <taxon>Spermatophyta</taxon>
        <taxon>Magnoliopsida</taxon>
        <taxon>eudicotyledons</taxon>
        <taxon>Gunneridae</taxon>
        <taxon>Pentapetalae</taxon>
        <taxon>rosids</taxon>
        <taxon>fabids</taxon>
        <taxon>Fabales</taxon>
        <taxon>Fabaceae</taxon>
        <taxon>Papilionoideae</taxon>
        <taxon>50 kb inversion clade</taxon>
        <taxon>dalbergioids sensu lato</taxon>
        <taxon>Dalbergieae</taxon>
        <taxon>Pterocarpus clade</taxon>
        <taxon>Stylosanthes</taxon>
    </lineage>
</organism>
<accession>A0ABU6XBK5</accession>
<protein>
    <submittedName>
        <fullName evidence="4">Uncharacterized protein</fullName>
    </submittedName>
</protein>
<dbReference type="PANTHER" id="PTHR45648:SF180">
    <property type="entry name" value="OS04G0561800 PROTEIN"/>
    <property type="match status" value="1"/>
</dbReference>
<dbReference type="InterPro" id="IPR036514">
    <property type="entry name" value="SGNH_hydro_sf"/>
</dbReference>
<keyword evidence="2" id="KW-0378">Hydrolase</keyword>
<comment type="similarity">
    <text evidence="1">Belongs to the 'GDSL' lipolytic enzyme family.</text>
</comment>
<keyword evidence="3" id="KW-0443">Lipid metabolism</keyword>
<proteinExistence type="inferred from homology"/>
<name>A0ABU6XBK5_9FABA</name>
<evidence type="ECO:0000313" key="4">
    <source>
        <dbReference type="EMBL" id="MED6194003.1"/>
    </source>
</evidence>